<proteinExistence type="predicted"/>
<dbReference type="InterPro" id="IPR021274">
    <property type="entry name" value="DUF2853"/>
</dbReference>
<dbReference type="Pfam" id="PF11015">
    <property type="entry name" value="DUF2853"/>
    <property type="match status" value="1"/>
</dbReference>
<reference evidence="2" key="1">
    <citation type="journal article" date="2019" name="Int. J. Syst. Evol. Microbiol.">
        <title>The Global Catalogue of Microorganisms (GCM) 10K type strain sequencing project: providing services to taxonomists for standard genome sequencing and annotation.</title>
        <authorList>
            <consortium name="The Broad Institute Genomics Platform"/>
            <consortium name="The Broad Institute Genome Sequencing Center for Infectious Disease"/>
            <person name="Wu L."/>
            <person name="Ma J."/>
        </authorList>
    </citation>
    <scope>NUCLEOTIDE SEQUENCE [LARGE SCALE GENOMIC DNA]</scope>
    <source>
        <strain evidence="2">CECT 7956</strain>
    </source>
</reference>
<evidence type="ECO:0000313" key="2">
    <source>
        <dbReference type="Proteomes" id="UP001595616"/>
    </source>
</evidence>
<evidence type="ECO:0000313" key="1">
    <source>
        <dbReference type="EMBL" id="MFC3810656.1"/>
    </source>
</evidence>
<protein>
    <submittedName>
        <fullName evidence="1">DUF2853 family protein</fullName>
    </submittedName>
</protein>
<accession>A0ABV7YUT2</accession>
<dbReference type="Proteomes" id="UP001595616">
    <property type="component" value="Unassembled WGS sequence"/>
</dbReference>
<gene>
    <name evidence="1" type="ORF">ACFOOI_08325</name>
</gene>
<sequence length="113" mass="12362">MSKFNECVELYKKQNAELNLGLDEALLIGVAKGLGPSIYNNDSSKVSGSDQKELDTVKNNFLIKKLGLPDGPNLQAAIDEVMVQMGTSNKSKHRAVVYALLAKKFGKEGMYIK</sequence>
<dbReference type="EMBL" id="JBHRYQ010000001">
    <property type="protein sequence ID" value="MFC3810656.1"/>
    <property type="molecule type" value="Genomic_DNA"/>
</dbReference>
<dbReference type="SUPFAM" id="SSF158587">
    <property type="entry name" value="Jann4075-like"/>
    <property type="match status" value="1"/>
</dbReference>
<dbReference type="RefSeq" id="WP_379836957.1">
    <property type="nucleotide sequence ID" value="NZ_JBHRYQ010000001.1"/>
</dbReference>
<dbReference type="Gene3D" id="1.10.238.120">
    <property type="entry name" value="Jann4075-like"/>
    <property type="match status" value="1"/>
</dbReference>
<comment type="caution">
    <text evidence="1">The sequence shown here is derived from an EMBL/GenBank/DDBJ whole genome shotgun (WGS) entry which is preliminary data.</text>
</comment>
<name>A0ABV7YUT2_9BACT</name>
<keyword evidence="2" id="KW-1185">Reference proteome</keyword>
<dbReference type="InterPro" id="IPR023154">
    <property type="entry name" value="Jann4075-like_sf"/>
</dbReference>
<organism evidence="1 2">
    <name type="scientific">Lacihabitans lacunae</name>
    <dbReference type="NCBI Taxonomy" id="1028214"/>
    <lineage>
        <taxon>Bacteria</taxon>
        <taxon>Pseudomonadati</taxon>
        <taxon>Bacteroidota</taxon>
        <taxon>Cytophagia</taxon>
        <taxon>Cytophagales</taxon>
        <taxon>Leadbetterellaceae</taxon>
        <taxon>Lacihabitans</taxon>
    </lineage>
</organism>